<feature type="binding site" evidence="8">
    <location>
        <position position="339"/>
    </location>
    <ligand>
        <name>substrate</name>
    </ligand>
</feature>
<feature type="binding site" evidence="8">
    <location>
        <position position="383"/>
    </location>
    <ligand>
        <name>substrate</name>
    </ligand>
</feature>
<keyword evidence="4" id="KW-0560">Oxidoreductase</keyword>
<dbReference type="Pfam" id="PF03720">
    <property type="entry name" value="UDPG_MGDP_dh_C"/>
    <property type="match status" value="1"/>
</dbReference>
<dbReference type="PIRSF" id="PIRSF000124">
    <property type="entry name" value="UDPglc_GDPman_dh"/>
    <property type="match status" value="1"/>
</dbReference>
<evidence type="ECO:0000256" key="8">
    <source>
        <dbReference type="PIRSR" id="PIRSR500134-2"/>
    </source>
</evidence>
<dbReference type="SUPFAM" id="SSF52413">
    <property type="entry name" value="UDP-glucose/GDP-mannose dehydrogenase C-terminal domain"/>
    <property type="match status" value="1"/>
</dbReference>
<dbReference type="InterPro" id="IPR014026">
    <property type="entry name" value="UDP-Glc/GDP-Man_DH_dimer"/>
</dbReference>
<feature type="binding site" evidence="9">
    <location>
        <position position="79"/>
    </location>
    <ligand>
        <name>NAD(+)</name>
        <dbReference type="ChEBI" id="CHEBI:57540"/>
    </ligand>
</feature>
<proteinExistence type="inferred from homology"/>
<evidence type="ECO:0000256" key="4">
    <source>
        <dbReference type="ARBA" id="ARBA00023002"/>
    </source>
</evidence>
<feature type="binding site" evidence="9">
    <location>
        <position position="196"/>
    </location>
    <ligand>
        <name>NAD(+)</name>
        <dbReference type="ChEBI" id="CHEBI:57540"/>
    </ligand>
</feature>
<dbReference type="GO" id="GO:0000271">
    <property type="term" value="P:polysaccharide biosynthetic process"/>
    <property type="evidence" value="ECO:0007669"/>
    <property type="project" value="InterPro"/>
</dbReference>
<feature type="binding site" evidence="9">
    <location>
        <position position="345"/>
    </location>
    <ligand>
        <name>NAD(+)</name>
        <dbReference type="ChEBI" id="CHEBI:57540"/>
    </ligand>
</feature>
<keyword evidence="5 9" id="KW-0520">NAD</keyword>
<dbReference type="PANTHER" id="PTHR11374">
    <property type="entry name" value="UDP-GLUCOSE DEHYDROGENASE/UDP-MANNAC DEHYDROGENASE"/>
    <property type="match status" value="1"/>
</dbReference>
<dbReference type="SUPFAM" id="SSF48179">
    <property type="entry name" value="6-phosphogluconate dehydrogenase C-terminal domain-like"/>
    <property type="match status" value="1"/>
</dbReference>
<feature type="binding site" evidence="9">
    <location>
        <position position="390"/>
    </location>
    <ligand>
        <name>NAD(+)</name>
        <dbReference type="ChEBI" id="CHEBI:57540"/>
    </ligand>
</feature>
<dbReference type="EMBL" id="JAULSV010000007">
    <property type="protein sequence ID" value="KAK0639533.1"/>
    <property type="molecule type" value="Genomic_DNA"/>
</dbReference>
<evidence type="ECO:0000256" key="9">
    <source>
        <dbReference type="PIRSR" id="PIRSR500134-3"/>
    </source>
</evidence>
<dbReference type="InterPro" id="IPR017476">
    <property type="entry name" value="UDP-Glc/GDP-Man"/>
</dbReference>
<evidence type="ECO:0000313" key="13">
    <source>
        <dbReference type="Proteomes" id="UP001174936"/>
    </source>
</evidence>
<organism evidence="12 13">
    <name type="scientific">Cercophora newfieldiana</name>
    <dbReference type="NCBI Taxonomy" id="92897"/>
    <lineage>
        <taxon>Eukaryota</taxon>
        <taxon>Fungi</taxon>
        <taxon>Dikarya</taxon>
        <taxon>Ascomycota</taxon>
        <taxon>Pezizomycotina</taxon>
        <taxon>Sordariomycetes</taxon>
        <taxon>Sordariomycetidae</taxon>
        <taxon>Sordariales</taxon>
        <taxon>Lasiosphaeriaceae</taxon>
        <taxon>Cercophora</taxon>
    </lineage>
</organism>
<dbReference type="InterPro" id="IPR028356">
    <property type="entry name" value="UDPglc_DH_euk"/>
</dbReference>
<dbReference type="GO" id="GO:0003979">
    <property type="term" value="F:UDP-glucose 6-dehydrogenase activity"/>
    <property type="evidence" value="ECO:0007669"/>
    <property type="project" value="UniProtKB-EC"/>
</dbReference>
<feature type="binding site" evidence="8">
    <location>
        <begin position="226"/>
        <end position="229"/>
    </location>
    <ligand>
        <name>substrate</name>
    </ligand>
</feature>
<keyword evidence="13" id="KW-1185">Reference proteome</keyword>
<comment type="similarity">
    <text evidence="2">Belongs to the UDP-glucose/GDP-mannose dehydrogenase family.</text>
</comment>
<evidence type="ECO:0000259" key="11">
    <source>
        <dbReference type="SMART" id="SM00984"/>
    </source>
</evidence>
<feature type="binding site" evidence="8">
    <location>
        <position position="284"/>
    </location>
    <ligand>
        <name>substrate</name>
    </ligand>
</feature>
<dbReference type="InterPro" id="IPR036291">
    <property type="entry name" value="NAD(P)-bd_dom_sf"/>
</dbReference>
<evidence type="ECO:0000256" key="10">
    <source>
        <dbReference type="SAM" id="MobiDB-lite"/>
    </source>
</evidence>
<dbReference type="Pfam" id="PF03721">
    <property type="entry name" value="UDPG_MGDP_dh_N"/>
    <property type="match status" value="2"/>
</dbReference>
<dbReference type="FunFam" id="1.20.5.100:FF:000001">
    <property type="entry name" value="UDP-glucose 6-dehydrogenase"/>
    <property type="match status" value="1"/>
</dbReference>
<dbReference type="Pfam" id="PF00984">
    <property type="entry name" value="UDPG_MGDP_dh"/>
    <property type="match status" value="1"/>
</dbReference>
<dbReference type="GO" id="GO:0051287">
    <property type="term" value="F:NAD binding"/>
    <property type="evidence" value="ECO:0007669"/>
    <property type="project" value="InterPro"/>
</dbReference>
<comment type="catalytic activity">
    <reaction evidence="6">
        <text>UDP-alpha-D-glucose + 2 NAD(+) + H2O = UDP-alpha-D-glucuronate + 2 NADH + 3 H(+)</text>
        <dbReference type="Rhea" id="RHEA:23596"/>
        <dbReference type="ChEBI" id="CHEBI:15377"/>
        <dbReference type="ChEBI" id="CHEBI:15378"/>
        <dbReference type="ChEBI" id="CHEBI:57540"/>
        <dbReference type="ChEBI" id="CHEBI:57945"/>
        <dbReference type="ChEBI" id="CHEBI:58052"/>
        <dbReference type="ChEBI" id="CHEBI:58885"/>
        <dbReference type="EC" id="1.1.1.22"/>
    </reaction>
</comment>
<dbReference type="InterPro" id="IPR036220">
    <property type="entry name" value="UDP-Glc/GDP-Man_DH_C_sf"/>
</dbReference>
<reference evidence="12" key="1">
    <citation type="submission" date="2023-06" db="EMBL/GenBank/DDBJ databases">
        <title>Genome-scale phylogeny and comparative genomics of the fungal order Sordariales.</title>
        <authorList>
            <consortium name="Lawrence Berkeley National Laboratory"/>
            <person name="Hensen N."/>
            <person name="Bonometti L."/>
            <person name="Westerberg I."/>
            <person name="Brannstrom I.O."/>
            <person name="Guillou S."/>
            <person name="Cros-Aarteil S."/>
            <person name="Calhoun S."/>
            <person name="Haridas S."/>
            <person name="Kuo A."/>
            <person name="Mondo S."/>
            <person name="Pangilinan J."/>
            <person name="Riley R."/>
            <person name="Labutti K."/>
            <person name="Andreopoulos B."/>
            <person name="Lipzen A."/>
            <person name="Chen C."/>
            <person name="Yanf M."/>
            <person name="Daum C."/>
            <person name="Ng V."/>
            <person name="Clum A."/>
            <person name="Steindorff A."/>
            <person name="Ohm R."/>
            <person name="Martin F."/>
            <person name="Silar P."/>
            <person name="Natvig D."/>
            <person name="Lalanne C."/>
            <person name="Gautier V."/>
            <person name="Ament-Velasquez S.L."/>
            <person name="Kruys A."/>
            <person name="Hutchinson M.I."/>
            <person name="Powell A.J."/>
            <person name="Barry K."/>
            <person name="Miller A.N."/>
            <person name="Grigoriev I.V."/>
            <person name="Debuchy R."/>
            <person name="Gladieux P."/>
            <person name="Thoren M.H."/>
            <person name="Johannesson H."/>
        </authorList>
    </citation>
    <scope>NUCLEOTIDE SEQUENCE</scope>
    <source>
        <strain evidence="12">SMH2532-1</strain>
    </source>
</reference>
<evidence type="ECO:0000256" key="6">
    <source>
        <dbReference type="ARBA" id="ARBA00047473"/>
    </source>
</evidence>
<evidence type="ECO:0000256" key="3">
    <source>
        <dbReference type="ARBA" id="ARBA00012954"/>
    </source>
</evidence>
<dbReference type="InterPro" id="IPR014027">
    <property type="entry name" value="UDP-Glc/GDP-Man_DH_C"/>
</dbReference>
<dbReference type="Proteomes" id="UP001174936">
    <property type="component" value="Unassembled WGS sequence"/>
</dbReference>
<comment type="caution">
    <text evidence="12">The sequence shown here is derived from an EMBL/GenBank/DDBJ whole genome shotgun (WGS) entry which is preliminary data.</text>
</comment>
<evidence type="ECO:0000313" key="12">
    <source>
        <dbReference type="EMBL" id="KAK0639533.1"/>
    </source>
</evidence>
<accession>A0AA40CJ77</accession>
<sequence>MPSTDAPSVTSTPSSRTTATSPISSGCASPELKPVELTSVGPNVGHVKNVCFVGAGFVGGPTAAVIAYHNPQIQVTVVDLNEERISAWNSSHLPIHEDGLLKVVRIARDGTLDTIFSLPGFADCIHLKARQPNLMFSTAVVEAISISDIIFICVNTPTKTQGLGSGAMADISAIEGATRSIAKHARPGAIIVEKSTVSCGTARMIQEILEYHRPETSFEILSNPEFLAEGTAVQDLMHPDRILIGSAQTTPGLRAASTLQEVYAAWVPRDRIVTVNTFSSELSKLVANAMLAQRISSINSISAICEGVGHGADIGDVSLATGKDKRLGAKFLQAGVGFGGSCFEKDIRNLAYLAATLHLDVVVSDLNGSLRGKKISVLGFAFKDGTNDTRNSIAVHIIKDLANEMPREIAIFDPGCSPTQLDRVKICGSWRGAAQASSAVCVLTPWKQFRGCRAAVLVKSLNKEPDVSATVFKFVGKDLPEMDILELETIVRRSASESEDPLGRLKPLPSHLGDVVDWAEVAETMQEPRWVFDGRNVVDISELQTLGFRVKGIGKGF</sequence>
<feature type="binding site" evidence="8">
    <location>
        <begin position="331"/>
        <end position="335"/>
    </location>
    <ligand>
        <name>substrate</name>
    </ligand>
</feature>
<dbReference type="GO" id="GO:0005634">
    <property type="term" value="C:nucleus"/>
    <property type="evidence" value="ECO:0007669"/>
    <property type="project" value="TreeGrafter"/>
</dbReference>
<dbReference type="InterPro" id="IPR008927">
    <property type="entry name" value="6-PGluconate_DH-like_C_sf"/>
</dbReference>
<feature type="binding site" evidence="9">
    <location>
        <position position="84"/>
    </location>
    <ligand>
        <name>NAD(+)</name>
        <dbReference type="ChEBI" id="CHEBI:57540"/>
    </ligand>
</feature>
<feature type="binding site" evidence="9">
    <location>
        <position position="156"/>
    </location>
    <ligand>
        <name>NAD(+)</name>
        <dbReference type="ChEBI" id="CHEBI:57540"/>
    </ligand>
</feature>
<evidence type="ECO:0000256" key="2">
    <source>
        <dbReference type="ARBA" id="ARBA00006601"/>
    </source>
</evidence>
<dbReference type="SUPFAM" id="SSF51735">
    <property type="entry name" value="NAD(P)-binding Rossmann-fold domains"/>
    <property type="match status" value="1"/>
</dbReference>
<dbReference type="InterPro" id="IPR028357">
    <property type="entry name" value="UDPglc_DH_bac"/>
</dbReference>
<dbReference type="InterPro" id="IPR001732">
    <property type="entry name" value="UDP-Glc/GDP-Man_DH_N"/>
</dbReference>
<name>A0AA40CJ77_9PEZI</name>
<evidence type="ECO:0000256" key="5">
    <source>
        <dbReference type="ARBA" id="ARBA00023027"/>
    </source>
</evidence>
<dbReference type="Gene3D" id="3.40.50.720">
    <property type="entry name" value="NAD(P)-binding Rossmann-like Domain"/>
    <property type="match status" value="2"/>
</dbReference>
<feature type="compositionally biased region" description="Low complexity" evidence="10">
    <location>
        <begin position="7"/>
        <end position="25"/>
    </location>
</feature>
<dbReference type="PANTHER" id="PTHR11374:SF3">
    <property type="entry name" value="UDP-GLUCOSE 6-DEHYDROGENASE"/>
    <property type="match status" value="1"/>
</dbReference>
<feature type="domain" description="UDP-glucose/GDP-mannose dehydrogenase C-terminal" evidence="11">
    <location>
        <begin position="376"/>
        <end position="467"/>
    </location>
</feature>
<protein>
    <recommendedName>
        <fullName evidence="3">UDP-glucose 6-dehydrogenase</fullName>
        <ecNumber evidence="3">1.1.1.22</ecNumber>
    </recommendedName>
</protein>
<dbReference type="AlphaFoldDB" id="A0AA40CJ77"/>
<feature type="region of interest" description="Disordered" evidence="10">
    <location>
        <begin position="1"/>
        <end position="27"/>
    </location>
</feature>
<feature type="active site" description="Nucleophile" evidence="7">
    <location>
        <position position="342"/>
    </location>
</feature>
<gene>
    <name evidence="12" type="ORF">B0T16DRAFT_432311</name>
</gene>
<dbReference type="SMART" id="SM00984">
    <property type="entry name" value="UDPG_MGDP_dh_C"/>
    <property type="match status" value="1"/>
</dbReference>
<dbReference type="FunFam" id="3.40.50.720:FF:000032">
    <property type="entry name" value="UDP-glucose 6-dehydrogenase"/>
    <property type="match status" value="1"/>
</dbReference>
<dbReference type="Gene3D" id="1.20.5.100">
    <property type="entry name" value="Cytochrome c1, transmembrane anchor, C-terminal"/>
    <property type="match status" value="1"/>
</dbReference>
<feature type="binding site" evidence="9">
    <location>
        <position position="229"/>
    </location>
    <ligand>
        <name>NAD(+)</name>
        <dbReference type="ChEBI" id="CHEBI:57540"/>
    </ligand>
</feature>
<dbReference type="EC" id="1.1.1.22" evidence="3"/>
<dbReference type="PIRSF" id="PIRSF500134">
    <property type="entry name" value="UDPglc_DH_bac"/>
    <property type="match status" value="1"/>
</dbReference>
<dbReference type="GO" id="GO:0006024">
    <property type="term" value="P:glycosaminoglycan biosynthetic process"/>
    <property type="evidence" value="ECO:0007669"/>
    <property type="project" value="TreeGrafter"/>
</dbReference>
<evidence type="ECO:0000256" key="7">
    <source>
        <dbReference type="PIRSR" id="PIRSR500134-1"/>
    </source>
</evidence>
<comment type="pathway">
    <text evidence="1">Nucleotide-sugar biosynthesis; UDP-alpha-D-glucuronate biosynthesis; UDP-alpha-D-glucuronate from UDP-alpha-D-glucose: step 1/1.</text>
</comment>
<evidence type="ECO:0000256" key="1">
    <source>
        <dbReference type="ARBA" id="ARBA00004701"/>
    </source>
</evidence>